<dbReference type="Proteomes" id="UP001500467">
    <property type="component" value="Unassembled WGS sequence"/>
</dbReference>
<feature type="region of interest" description="Disordered" evidence="1">
    <location>
        <begin position="100"/>
        <end position="146"/>
    </location>
</feature>
<protein>
    <submittedName>
        <fullName evidence="2">Uncharacterized protein</fullName>
    </submittedName>
</protein>
<name>A0ABN1VIW2_9PSEU</name>
<gene>
    <name evidence="2" type="ORF">GCM10009675_38560</name>
</gene>
<keyword evidence="3" id="KW-1185">Reference proteome</keyword>
<evidence type="ECO:0000256" key="1">
    <source>
        <dbReference type="SAM" id="MobiDB-lite"/>
    </source>
</evidence>
<organism evidence="2 3">
    <name type="scientific">Prauserella alba</name>
    <dbReference type="NCBI Taxonomy" id="176898"/>
    <lineage>
        <taxon>Bacteria</taxon>
        <taxon>Bacillati</taxon>
        <taxon>Actinomycetota</taxon>
        <taxon>Actinomycetes</taxon>
        <taxon>Pseudonocardiales</taxon>
        <taxon>Pseudonocardiaceae</taxon>
        <taxon>Prauserella</taxon>
    </lineage>
</organism>
<accession>A0ABN1VIW2</accession>
<comment type="caution">
    <text evidence="2">The sequence shown here is derived from an EMBL/GenBank/DDBJ whole genome shotgun (WGS) entry which is preliminary data.</text>
</comment>
<reference evidence="3" key="1">
    <citation type="journal article" date="2019" name="Int. J. Syst. Evol. Microbiol.">
        <title>The Global Catalogue of Microorganisms (GCM) 10K type strain sequencing project: providing services to taxonomists for standard genome sequencing and annotation.</title>
        <authorList>
            <consortium name="The Broad Institute Genomics Platform"/>
            <consortium name="The Broad Institute Genome Sequencing Center for Infectious Disease"/>
            <person name="Wu L."/>
            <person name="Ma J."/>
        </authorList>
    </citation>
    <scope>NUCLEOTIDE SEQUENCE [LARGE SCALE GENOMIC DNA]</scope>
    <source>
        <strain evidence="3">JCM 13022</strain>
    </source>
</reference>
<proteinExistence type="predicted"/>
<evidence type="ECO:0000313" key="3">
    <source>
        <dbReference type="Proteomes" id="UP001500467"/>
    </source>
</evidence>
<sequence>MTAAEAATRRKLFTTWFLCSADGKDHAVEDEAFAAGRARGAGEYRAVCGHTVTASAAILPNGPRCSRCRAVLNGQEDRNSPWRDKHSGRPGIVRRLLARAIRPPAGAPSYPRPGRAPRPEPDPGGSELPTPSALAPTGLHGTEAGQ</sequence>
<dbReference type="EMBL" id="BAAALM010000015">
    <property type="protein sequence ID" value="GAA1213209.1"/>
    <property type="molecule type" value="Genomic_DNA"/>
</dbReference>
<evidence type="ECO:0000313" key="2">
    <source>
        <dbReference type="EMBL" id="GAA1213209.1"/>
    </source>
</evidence>